<dbReference type="AlphaFoldDB" id="A0A1F6W6F8"/>
<gene>
    <name evidence="2" type="ORF">A3B85_01390</name>
</gene>
<evidence type="ECO:0000313" key="2">
    <source>
        <dbReference type="EMBL" id="OGI77493.1"/>
    </source>
</evidence>
<protein>
    <submittedName>
        <fullName evidence="2">Uncharacterized protein</fullName>
    </submittedName>
</protein>
<evidence type="ECO:0000313" key="3">
    <source>
        <dbReference type="Proteomes" id="UP000178374"/>
    </source>
</evidence>
<sequence>MRQMGLKLKMYANNINIINNNIEKFVLRIILWSFGALAVWYVLLLGNMVFNIIERQQLETDARVLSSEVGNLELIYLSMSNNIDLAFSRSMGFKEIKAKFATRKSLGSLGRSSIGEALGSIKMLQNEI</sequence>
<comment type="caution">
    <text evidence="2">The sequence shown here is derived from an EMBL/GenBank/DDBJ whole genome shotgun (WGS) entry which is preliminary data.</text>
</comment>
<proteinExistence type="predicted"/>
<dbReference type="Proteomes" id="UP000178374">
    <property type="component" value="Unassembled WGS sequence"/>
</dbReference>
<dbReference type="EMBL" id="MFUA01000007">
    <property type="protein sequence ID" value="OGI77493.1"/>
    <property type="molecule type" value="Genomic_DNA"/>
</dbReference>
<organism evidence="2 3">
    <name type="scientific">Candidatus Nomurabacteria bacterium RIFCSPHIGHO2_02_FULL_37_13</name>
    <dbReference type="NCBI Taxonomy" id="1801750"/>
    <lineage>
        <taxon>Bacteria</taxon>
        <taxon>Candidatus Nomuraibacteriota</taxon>
    </lineage>
</organism>
<keyword evidence="1" id="KW-1133">Transmembrane helix</keyword>
<name>A0A1F6W6F8_9BACT</name>
<keyword evidence="1" id="KW-0472">Membrane</keyword>
<dbReference type="STRING" id="1801750.A3B85_01390"/>
<accession>A0A1F6W6F8</accession>
<feature type="transmembrane region" description="Helical" evidence="1">
    <location>
        <begin position="29"/>
        <end position="50"/>
    </location>
</feature>
<evidence type="ECO:0000256" key="1">
    <source>
        <dbReference type="SAM" id="Phobius"/>
    </source>
</evidence>
<keyword evidence="1" id="KW-0812">Transmembrane</keyword>
<reference evidence="2 3" key="1">
    <citation type="journal article" date="2016" name="Nat. Commun.">
        <title>Thousands of microbial genomes shed light on interconnected biogeochemical processes in an aquifer system.</title>
        <authorList>
            <person name="Anantharaman K."/>
            <person name="Brown C.T."/>
            <person name="Hug L.A."/>
            <person name="Sharon I."/>
            <person name="Castelle C.J."/>
            <person name="Probst A.J."/>
            <person name="Thomas B.C."/>
            <person name="Singh A."/>
            <person name="Wilkins M.J."/>
            <person name="Karaoz U."/>
            <person name="Brodie E.L."/>
            <person name="Williams K.H."/>
            <person name="Hubbard S.S."/>
            <person name="Banfield J.F."/>
        </authorList>
    </citation>
    <scope>NUCLEOTIDE SEQUENCE [LARGE SCALE GENOMIC DNA]</scope>
</reference>